<evidence type="ECO:0000313" key="1">
    <source>
        <dbReference type="EMBL" id="MPM22806.1"/>
    </source>
</evidence>
<sequence>MYNKMRYLLLSLLLLLSSCTNKRPAFNYFVGTWESKAGGQIVLNADSSCIVQNVNDISGAKKSFLGKWLFRMKDDLDENRCNISIREDDGVEYMLFYISGKGLFGNQAPWYLFQYIGDPDDFKKYEFNKNVTQY</sequence>
<dbReference type="PROSITE" id="PS51257">
    <property type="entry name" value="PROKAR_LIPOPROTEIN"/>
    <property type="match status" value="1"/>
</dbReference>
<proteinExistence type="predicted"/>
<comment type="caution">
    <text evidence="1">The sequence shown here is derived from an EMBL/GenBank/DDBJ whole genome shotgun (WGS) entry which is preliminary data.</text>
</comment>
<evidence type="ECO:0008006" key="2">
    <source>
        <dbReference type="Google" id="ProtNLM"/>
    </source>
</evidence>
<gene>
    <name evidence="1" type="ORF">SDC9_69265</name>
</gene>
<organism evidence="1">
    <name type="scientific">bioreactor metagenome</name>
    <dbReference type="NCBI Taxonomy" id="1076179"/>
    <lineage>
        <taxon>unclassified sequences</taxon>
        <taxon>metagenomes</taxon>
        <taxon>ecological metagenomes</taxon>
    </lineage>
</organism>
<protein>
    <recommendedName>
        <fullName evidence="2">Lipocalin-like domain-containing protein</fullName>
    </recommendedName>
</protein>
<dbReference type="AlphaFoldDB" id="A0A644Y2S6"/>
<reference evidence="1" key="1">
    <citation type="submission" date="2019-08" db="EMBL/GenBank/DDBJ databases">
        <authorList>
            <person name="Kucharzyk K."/>
            <person name="Murdoch R.W."/>
            <person name="Higgins S."/>
            <person name="Loffler F."/>
        </authorList>
    </citation>
    <scope>NUCLEOTIDE SEQUENCE</scope>
</reference>
<dbReference type="EMBL" id="VSSQ01003890">
    <property type="protein sequence ID" value="MPM22806.1"/>
    <property type="molecule type" value="Genomic_DNA"/>
</dbReference>
<accession>A0A644Y2S6</accession>
<name>A0A644Y2S6_9ZZZZ</name>